<protein>
    <recommendedName>
        <fullName evidence="2">BrnT family toxin</fullName>
    </recommendedName>
</protein>
<evidence type="ECO:0008006" key="2">
    <source>
        <dbReference type="Google" id="ProtNLM"/>
    </source>
</evidence>
<sequence length="97" mass="10949">MDAPAEFEWDDAKASANEAKHSVRFDYAAAVFLDGNRLDLDTTRAVDGEERRKAIGFIEDKLYTVVYTLRGSVCRLISARRSNAKEGRSYGYHSQDL</sequence>
<reference evidence="1" key="1">
    <citation type="submission" date="2016-07" db="EMBL/GenBank/DDBJ databases">
        <title>Microvirga ossetica sp. nov. a new species of rhizobia isolated from root nodules of the legume species Vicia alpestris Steven originated from North Ossetia region in the Caucasus.</title>
        <authorList>
            <person name="Safronova V.I."/>
            <person name="Kuznetsova I.G."/>
            <person name="Sazanova A.L."/>
            <person name="Belimov A."/>
            <person name="Andronov E."/>
            <person name="Osledkin Y.S."/>
            <person name="Onishchuk O.P."/>
            <person name="Kurchak O.N."/>
            <person name="Shaposhnikov A.I."/>
            <person name="Willems A."/>
            <person name="Tikhonovich I.A."/>
        </authorList>
    </citation>
    <scope>NUCLEOTIDE SEQUENCE [LARGE SCALE GENOMIC DNA]</scope>
    <source>
        <strain evidence="1">V5/3M</strain>
    </source>
</reference>
<dbReference type="Gene3D" id="3.10.450.530">
    <property type="entry name" value="Ribonuclease toxin, BrnT, of type II toxin-antitoxin system"/>
    <property type="match status" value="1"/>
</dbReference>
<dbReference type="RefSeq" id="WP_099510519.1">
    <property type="nucleotide sequence ID" value="NZ_CP016616.1"/>
</dbReference>
<dbReference type="KEGG" id="moc:BB934_15790"/>
<dbReference type="InterPro" id="IPR007460">
    <property type="entry name" value="BrnT_toxin"/>
</dbReference>
<dbReference type="AlphaFoldDB" id="A0A1B2EHR5"/>
<accession>A0A1B2EHR5</accession>
<dbReference type="OrthoDB" id="839663at2"/>
<dbReference type="Pfam" id="PF04365">
    <property type="entry name" value="BrnT_toxin"/>
    <property type="match status" value="1"/>
</dbReference>
<dbReference type="EMBL" id="CP016616">
    <property type="protein sequence ID" value="ANY79504.1"/>
    <property type="molecule type" value="Genomic_DNA"/>
</dbReference>
<organism evidence="1">
    <name type="scientific">Microvirga ossetica</name>
    <dbReference type="NCBI Taxonomy" id="1882682"/>
    <lineage>
        <taxon>Bacteria</taxon>
        <taxon>Pseudomonadati</taxon>
        <taxon>Pseudomonadota</taxon>
        <taxon>Alphaproteobacteria</taxon>
        <taxon>Hyphomicrobiales</taxon>
        <taxon>Methylobacteriaceae</taxon>
        <taxon>Microvirga</taxon>
    </lineage>
</organism>
<proteinExistence type="predicted"/>
<gene>
    <name evidence="1" type="ORF">BB934_15790</name>
</gene>
<dbReference type="InterPro" id="IPR038573">
    <property type="entry name" value="BrnT_sf"/>
</dbReference>
<evidence type="ECO:0000313" key="1">
    <source>
        <dbReference type="EMBL" id="ANY79504.1"/>
    </source>
</evidence>
<name>A0A1B2EHR5_9HYPH</name>